<dbReference type="OrthoDB" id="9773738at2"/>
<dbReference type="EMBL" id="CAUM01000150">
    <property type="protein sequence ID" value="CCV08994.1"/>
    <property type="molecule type" value="Genomic_DNA"/>
</dbReference>
<dbReference type="Gene3D" id="3.60.15.10">
    <property type="entry name" value="Ribonuclease Z/Hydroxyacylglutathione hydrolase-like"/>
    <property type="match status" value="1"/>
</dbReference>
<dbReference type="PANTHER" id="PTHR42978">
    <property type="entry name" value="QUORUM-QUENCHING LACTONASE YTNP-RELATED-RELATED"/>
    <property type="match status" value="1"/>
</dbReference>
<dbReference type="Pfam" id="PF00753">
    <property type="entry name" value="Lactamase_B"/>
    <property type="match status" value="1"/>
</dbReference>
<dbReference type="SUPFAM" id="SSF56281">
    <property type="entry name" value="Metallo-hydrolase/oxidoreductase"/>
    <property type="match status" value="1"/>
</dbReference>
<evidence type="ECO:0000256" key="1">
    <source>
        <dbReference type="ARBA" id="ARBA00007749"/>
    </source>
</evidence>
<dbReference type="InterPro" id="IPR001279">
    <property type="entry name" value="Metallo-B-lactamas"/>
</dbReference>
<keyword evidence="2" id="KW-0479">Metal-binding</keyword>
<dbReference type="eggNOG" id="COG0491">
    <property type="taxonomic scope" value="Bacteria"/>
</dbReference>
<protein>
    <recommendedName>
        <fullName evidence="5">Metallo-beta-lactamase domain-containing protein</fullName>
    </recommendedName>
</protein>
<dbReference type="CDD" id="cd07720">
    <property type="entry name" value="OPHC2-like_MBL-fold"/>
    <property type="match status" value="1"/>
</dbReference>
<reference evidence="6 7" key="1">
    <citation type="submission" date="2013-02" db="EMBL/GenBank/DDBJ databases">
        <authorList>
            <person name="Genoscope - CEA"/>
        </authorList>
    </citation>
    <scope>NUCLEOTIDE SEQUENCE [LARGE SCALE GENOMIC DNA]</scope>
    <source>
        <strain evidence="6 7">STM 2683</strain>
    </source>
</reference>
<dbReference type="AlphaFoldDB" id="M5EVH6"/>
<evidence type="ECO:0000256" key="4">
    <source>
        <dbReference type="ARBA" id="ARBA00022833"/>
    </source>
</evidence>
<evidence type="ECO:0000259" key="5">
    <source>
        <dbReference type="SMART" id="SM00849"/>
    </source>
</evidence>
<keyword evidence="4" id="KW-0862">Zinc</keyword>
<name>M5EVH6_9HYPH</name>
<comment type="caution">
    <text evidence="6">The sequence shown here is derived from an EMBL/GenBank/DDBJ whole genome shotgun (WGS) entry which is preliminary data.</text>
</comment>
<dbReference type="RefSeq" id="WP_008877856.1">
    <property type="nucleotide sequence ID" value="NZ_CAUM01000150.1"/>
</dbReference>
<dbReference type="GO" id="GO:0016787">
    <property type="term" value="F:hydrolase activity"/>
    <property type="evidence" value="ECO:0007669"/>
    <property type="project" value="UniProtKB-KW"/>
</dbReference>
<accession>M5EVH6</accession>
<dbReference type="STRING" id="1297569.MESS2_80125"/>
<dbReference type="PANTHER" id="PTHR42978:SF6">
    <property type="entry name" value="QUORUM-QUENCHING LACTONASE YTNP-RELATED"/>
    <property type="match status" value="1"/>
</dbReference>
<dbReference type="Proteomes" id="UP000012062">
    <property type="component" value="Unassembled WGS sequence"/>
</dbReference>
<feature type="domain" description="Metallo-beta-lactamase" evidence="5">
    <location>
        <begin position="61"/>
        <end position="248"/>
    </location>
</feature>
<evidence type="ECO:0000313" key="7">
    <source>
        <dbReference type="Proteomes" id="UP000012062"/>
    </source>
</evidence>
<sequence length="269" mass="29334">MERITAGTLHTSYQLGSLVFTALRDGHVDMPTTRLRQPGDKVFGDDFPTQVQLVSGQLRLSVNAFAIDDGADVTLIDTGAANTWHPSMGLLPEALSEANISPDRVRTVAFTHTHLDHIHGLILANGENAFPRMSRLLVPRAELDMFRSESRLSRFHDMAEPFDGGQRLQEGFEAVAAPGHEVGHTCFRTSSGGKAVLVWGDIIHVPSLQFECPEVSWEFDADQAQARASRLMILAHASDDQLYVAGAHLDSPGVGRVVRAGDGFVFEPL</sequence>
<keyword evidence="3" id="KW-0378">Hydrolase</keyword>
<dbReference type="GO" id="GO:0046872">
    <property type="term" value="F:metal ion binding"/>
    <property type="evidence" value="ECO:0007669"/>
    <property type="project" value="UniProtKB-KW"/>
</dbReference>
<dbReference type="InterPro" id="IPR036866">
    <property type="entry name" value="RibonucZ/Hydroxyglut_hydro"/>
</dbReference>
<evidence type="ECO:0000313" key="6">
    <source>
        <dbReference type="EMBL" id="CCV08994.1"/>
    </source>
</evidence>
<keyword evidence="7" id="KW-1185">Reference proteome</keyword>
<comment type="similarity">
    <text evidence="1">Belongs to the metallo-beta-lactamase superfamily.</text>
</comment>
<dbReference type="InterPro" id="IPR051013">
    <property type="entry name" value="MBL_superfamily_lactonases"/>
</dbReference>
<organism evidence="6 7">
    <name type="scientific">Mesorhizobium metallidurans STM 2683</name>
    <dbReference type="NCBI Taxonomy" id="1297569"/>
    <lineage>
        <taxon>Bacteria</taxon>
        <taxon>Pseudomonadati</taxon>
        <taxon>Pseudomonadota</taxon>
        <taxon>Alphaproteobacteria</taxon>
        <taxon>Hyphomicrobiales</taxon>
        <taxon>Phyllobacteriaceae</taxon>
        <taxon>Mesorhizobium</taxon>
    </lineage>
</organism>
<evidence type="ECO:0000256" key="2">
    <source>
        <dbReference type="ARBA" id="ARBA00022723"/>
    </source>
</evidence>
<proteinExistence type="inferred from homology"/>
<evidence type="ECO:0000256" key="3">
    <source>
        <dbReference type="ARBA" id="ARBA00022801"/>
    </source>
</evidence>
<gene>
    <name evidence="6" type="ORF">MESS2_80125</name>
</gene>
<dbReference type="SMART" id="SM00849">
    <property type="entry name" value="Lactamase_B"/>
    <property type="match status" value="1"/>
</dbReference>